<reference evidence="1 2" key="1">
    <citation type="submission" date="2019-07" db="EMBL/GenBank/DDBJ databases">
        <title>Whole genome shotgun sequence of Pseudonocardia sulfidoxydans NBRC 16205.</title>
        <authorList>
            <person name="Hosoyama A."/>
            <person name="Uohara A."/>
            <person name="Ohji S."/>
            <person name="Ichikawa N."/>
        </authorList>
    </citation>
    <scope>NUCLEOTIDE SEQUENCE [LARGE SCALE GENOMIC DNA]</scope>
    <source>
        <strain evidence="1 2">NBRC 16205</strain>
    </source>
</reference>
<evidence type="ECO:0000313" key="1">
    <source>
        <dbReference type="EMBL" id="GEL22375.1"/>
    </source>
</evidence>
<dbReference type="Proteomes" id="UP000321685">
    <property type="component" value="Unassembled WGS sequence"/>
</dbReference>
<accession>A0A511DC51</accession>
<name>A0A511DC51_9PSEU</name>
<evidence type="ECO:0008006" key="3">
    <source>
        <dbReference type="Google" id="ProtNLM"/>
    </source>
</evidence>
<sequence>MGVDPVLATPGCGVSAFARRRDLAEWTGTPREEPTMDDLDELWRALDRIATTPRLLVACDFDGAIAPDLGDPDGARAEQLTSESLSILVALAHTTVAVVSRRDPDQVFELMLLSGAKAGLRFVAPEDLDGLRAEAGVTAAVRIVSADEEPQPLQAGDLGITVLNEAPPPETGSGFLVEDTEAAAEVLEELARLRRGT</sequence>
<organism evidence="1 2">
    <name type="scientific">Pseudonocardia sulfidoxydans NBRC 16205</name>
    <dbReference type="NCBI Taxonomy" id="1223511"/>
    <lineage>
        <taxon>Bacteria</taxon>
        <taxon>Bacillati</taxon>
        <taxon>Actinomycetota</taxon>
        <taxon>Actinomycetes</taxon>
        <taxon>Pseudonocardiales</taxon>
        <taxon>Pseudonocardiaceae</taxon>
        <taxon>Pseudonocardia</taxon>
    </lineage>
</organism>
<dbReference type="InterPro" id="IPR023214">
    <property type="entry name" value="HAD_sf"/>
</dbReference>
<dbReference type="AlphaFoldDB" id="A0A511DC51"/>
<comment type="caution">
    <text evidence="1">The sequence shown here is derived from an EMBL/GenBank/DDBJ whole genome shotgun (WGS) entry which is preliminary data.</text>
</comment>
<keyword evidence="2" id="KW-1185">Reference proteome</keyword>
<protein>
    <recommendedName>
        <fullName evidence="3">Trehalose-phosphatase</fullName>
    </recommendedName>
</protein>
<dbReference type="Gene3D" id="3.40.50.1000">
    <property type="entry name" value="HAD superfamily/HAD-like"/>
    <property type="match status" value="1"/>
</dbReference>
<evidence type="ECO:0000313" key="2">
    <source>
        <dbReference type="Proteomes" id="UP000321685"/>
    </source>
</evidence>
<proteinExistence type="predicted"/>
<dbReference type="EMBL" id="BJVJ01000008">
    <property type="protein sequence ID" value="GEL22375.1"/>
    <property type="molecule type" value="Genomic_DNA"/>
</dbReference>
<gene>
    <name evidence="1" type="ORF">PSU4_13290</name>
</gene>